<evidence type="ECO:0000256" key="7">
    <source>
        <dbReference type="ARBA" id="ARBA00023010"/>
    </source>
</evidence>
<dbReference type="NCBIfam" id="TIGR00916">
    <property type="entry name" value="2A0604s01"/>
    <property type="match status" value="1"/>
</dbReference>
<dbReference type="GO" id="GO:0015450">
    <property type="term" value="F:protein-transporting ATPase activity"/>
    <property type="evidence" value="ECO:0007669"/>
    <property type="project" value="InterPro"/>
</dbReference>
<evidence type="ECO:0000256" key="6">
    <source>
        <dbReference type="ARBA" id="ARBA00022989"/>
    </source>
</evidence>
<evidence type="ECO:0000256" key="3">
    <source>
        <dbReference type="ARBA" id="ARBA00022475"/>
    </source>
</evidence>
<protein>
    <recommendedName>
        <fullName evidence="9">Protein translocase subunit SecD</fullName>
    </recommendedName>
</protein>
<keyword evidence="8 9" id="KW-0472">Membrane</keyword>
<keyword evidence="4 9" id="KW-0812">Transmembrane</keyword>
<evidence type="ECO:0000256" key="8">
    <source>
        <dbReference type="ARBA" id="ARBA00023136"/>
    </source>
</evidence>
<evidence type="ECO:0000256" key="2">
    <source>
        <dbReference type="ARBA" id="ARBA00022448"/>
    </source>
</evidence>
<feature type="transmembrane region" description="Helical" evidence="9">
    <location>
        <begin position="277"/>
        <end position="294"/>
    </location>
</feature>
<comment type="subcellular location">
    <subcellularLocation>
        <location evidence="1 9">Cell membrane</location>
        <topology evidence="1 9">Multi-pass membrane protein</topology>
    </subcellularLocation>
</comment>
<name>A0A1F2WFP7_9ACTN</name>
<comment type="similarity">
    <text evidence="9">Belongs to the SecD/SecF family. SecD subfamily.</text>
</comment>
<dbReference type="STRING" id="1797197.A2Y75_05690"/>
<evidence type="ECO:0000259" key="11">
    <source>
        <dbReference type="Pfam" id="PF21760"/>
    </source>
</evidence>
<keyword evidence="3 9" id="KW-1003">Cell membrane</keyword>
<keyword evidence="6 9" id="KW-1133">Transmembrane helix</keyword>
<dbReference type="EMBL" id="MELK01000052">
    <property type="protein sequence ID" value="OFW55675.1"/>
    <property type="molecule type" value="Genomic_DNA"/>
</dbReference>
<dbReference type="Pfam" id="PF22599">
    <property type="entry name" value="SecDF_P1_head"/>
    <property type="match status" value="1"/>
</dbReference>
<evidence type="ECO:0000256" key="1">
    <source>
        <dbReference type="ARBA" id="ARBA00004651"/>
    </source>
</evidence>
<feature type="transmembrane region" description="Helical" evidence="9">
    <location>
        <begin position="404"/>
        <end position="423"/>
    </location>
</feature>
<evidence type="ECO:0000256" key="5">
    <source>
        <dbReference type="ARBA" id="ARBA00022927"/>
    </source>
</evidence>
<accession>A0A1F2WFP7</accession>
<evidence type="ECO:0000313" key="14">
    <source>
        <dbReference type="Proteomes" id="UP000177876"/>
    </source>
</evidence>
<dbReference type="Pfam" id="PF02355">
    <property type="entry name" value="SecD_SecF_C"/>
    <property type="match status" value="1"/>
</dbReference>
<dbReference type="InterPro" id="IPR054384">
    <property type="entry name" value="SecDF_P1_head"/>
</dbReference>
<evidence type="ECO:0000259" key="12">
    <source>
        <dbReference type="Pfam" id="PF22599"/>
    </source>
</evidence>
<evidence type="ECO:0000256" key="9">
    <source>
        <dbReference type="HAMAP-Rule" id="MF_01463"/>
    </source>
</evidence>
<dbReference type="HAMAP" id="MF_01463_B">
    <property type="entry name" value="SecD_B"/>
    <property type="match status" value="1"/>
</dbReference>
<dbReference type="InterPro" id="IPR005791">
    <property type="entry name" value="SecD"/>
</dbReference>
<feature type="domain" description="Protein export membrane protein SecD/SecF C-terminal" evidence="10">
    <location>
        <begin position="262"/>
        <end position="431"/>
    </location>
</feature>
<feature type="domain" description="Protein translocase subunit SecDF P1" evidence="11">
    <location>
        <begin position="48"/>
        <end position="106"/>
    </location>
</feature>
<evidence type="ECO:0000256" key="4">
    <source>
        <dbReference type="ARBA" id="ARBA00022692"/>
    </source>
</evidence>
<gene>
    <name evidence="9" type="primary">secD</name>
    <name evidence="13" type="ORF">A2Y75_05690</name>
</gene>
<dbReference type="Gene3D" id="1.20.1640.10">
    <property type="entry name" value="Multidrug efflux transporter AcrB transmembrane domain"/>
    <property type="match status" value="1"/>
</dbReference>
<sequence length="454" mass="49222">MLAVVVVLLIGIYLPIILGGFSPRLGLDLQGGLSVTLQAVGDASSEQMSKAADIVRNRVNALGLTEPVVAPQGNNRILVQIPGESDQDRVLSIIGSTAQLQFREVTEIVYASDEKYDQTQLTDINPSDTEAYQALKDQSITLPFTPDSGEEIKIVMGPTRLTGDIIAGAEAAVDTEKSGFEIKFTLTSEAAPQFGALTTELNGKQLAIVLDYEVESFPNVNEPITGGEGVISGSFTREEARDLALVLRMGALPIEFRPDPLIENVSATLGRDSLRQGLLAGIIGLILVLFYMLFMYRGLGLITCLSLSVFGLFMYGIVTLLGHYISWSLTLPGIAGIVVSIGISADSSVVLYERLKEEVRQGKTLRSSVDRGFKSAWRTMVTANATAFITAFILWWLSTGPVKGFAFTLGIATIIDLFTMYFFTHSMASLLSRLKAYNKPRFVGVGREIERSEA</sequence>
<dbReference type="InterPro" id="IPR048634">
    <property type="entry name" value="SecD_SecF_C"/>
</dbReference>
<dbReference type="GO" id="GO:0005886">
    <property type="term" value="C:plasma membrane"/>
    <property type="evidence" value="ECO:0007669"/>
    <property type="project" value="UniProtKB-SubCell"/>
</dbReference>
<dbReference type="Gene3D" id="3.30.1360.200">
    <property type="match status" value="1"/>
</dbReference>
<dbReference type="NCBIfam" id="TIGR01129">
    <property type="entry name" value="secD"/>
    <property type="match status" value="1"/>
</dbReference>
<feature type="transmembrane region" description="Helical" evidence="9">
    <location>
        <begin position="301"/>
        <end position="325"/>
    </location>
</feature>
<keyword evidence="7 9" id="KW-0811">Translocation</keyword>
<feature type="domain" description="SecDF P1 head subdomain" evidence="12">
    <location>
        <begin position="154"/>
        <end position="254"/>
    </location>
</feature>
<dbReference type="Gene3D" id="3.30.70.3400">
    <property type="match status" value="1"/>
</dbReference>
<dbReference type="Proteomes" id="UP000177876">
    <property type="component" value="Unassembled WGS sequence"/>
</dbReference>
<feature type="transmembrane region" description="Helical" evidence="9">
    <location>
        <begin position="376"/>
        <end position="398"/>
    </location>
</feature>
<comment type="caution">
    <text evidence="9">Lacks conserved residue(s) required for the propagation of feature annotation.</text>
</comment>
<dbReference type="PANTHER" id="PTHR30081">
    <property type="entry name" value="PROTEIN-EXPORT MEMBRANE PROTEIN SEC"/>
    <property type="match status" value="1"/>
</dbReference>
<dbReference type="GO" id="GO:0065002">
    <property type="term" value="P:intracellular protein transmembrane transport"/>
    <property type="evidence" value="ECO:0007669"/>
    <property type="project" value="UniProtKB-UniRule"/>
</dbReference>
<comment type="subunit">
    <text evidence="9">Forms a complex with SecF. Part of the essential Sec protein translocation apparatus which comprises SecA, SecYEG and auxiliary proteins SecDF. Other proteins may also be involved.</text>
</comment>
<dbReference type="InterPro" id="IPR055344">
    <property type="entry name" value="SecD_SecF_C_bact"/>
</dbReference>
<organism evidence="13 14">
    <name type="scientific">Candidatus Solincola sediminis</name>
    <dbReference type="NCBI Taxonomy" id="1797199"/>
    <lineage>
        <taxon>Bacteria</taxon>
        <taxon>Bacillati</taxon>
        <taxon>Actinomycetota</taxon>
        <taxon>Candidatus Geothermincolia</taxon>
        <taxon>Candidatus Geothermincolales</taxon>
        <taxon>Candidatus Geothermincolaceae</taxon>
        <taxon>Candidatus Solincola</taxon>
    </lineage>
</organism>
<proteinExistence type="inferred from homology"/>
<reference evidence="13 14" key="1">
    <citation type="journal article" date="2016" name="Nat. Commun.">
        <title>Thousands of microbial genomes shed light on interconnected biogeochemical processes in an aquifer system.</title>
        <authorList>
            <person name="Anantharaman K."/>
            <person name="Brown C.T."/>
            <person name="Hug L.A."/>
            <person name="Sharon I."/>
            <person name="Castelle C.J."/>
            <person name="Probst A.J."/>
            <person name="Thomas B.C."/>
            <person name="Singh A."/>
            <person name="Wilkins M.J."/>
            <person name="Karaoz U."/>
            <person name="Brodie E.L."/>
            <person name="Williams K.H."/>
            <person name="Hubbard S.S."/>
            <person name="Banfield J.F."/>
        </authorList>
    </citation>
    <scope>NUCLEOTIDE SEQUENCE [LARGE SCALE GENOMIC DNA]</scope>
</reference>
<comment type="function">
    <text evidence="9">Part of the Sec protein translocase complex. Interacts with the SecYEG preprotein conducting channel. SecDF uses the proton motive force (PMF) to complete protein translocation after the ATP-dependent function of SecA.</text>
</comment>
<dbReference type="AlphaFoldDB" id="A0A1F2WFP7"/>
<keyword evidence="5 9" id="KW-0653">Protein transport</keyword>
<dbReference type="GO" id="GO:0006605">
    <property type="term" value="P:protein targeting"/>
    <property type="evidence" value="ECO:0007669"/>
    <property type="project" value="UniProtKB-UniRule"/>
</dbReference>
<feature type="transmembrane region" description="Helical" evidence="9">
    <location>
        <begin position="331"/>
        <end position="355"/>
    </location>
</feature>
<dbReference type="InterPro" id="IPR048631">
    <property type="entry name" value="SecD_1st"/>
</dbReference>
<evidence type="ECO:0000259" key="10">
    <source>
        <dbReference type="Pfam" id="PF02355"/>
    </source>
</evidence>
<dbReference type="InterPro" id="IPR022813">
    <property type="entry name" value="SecD/SecF_arch_bac"/>
</dbReference>
<dbReference type="Pfam" id="PF21760">
    <property type="entry name" value="SecD_1st"/>
    <property type="match status" value="1"/>
</dbReference>
<dbReference type="GO" id="GO:0043952">
    <property type="term" value="P:protein transport by the Sec complex"/>
    <property type="evidence" value="ECO:0007669"/>
    <property type="project" value="UniProtKB-UniRule"/>
</dbReference>
<comment type="caution">
    <text evidence="13">The sequence shown here is derived from an EMBL/GenBank/DDBJ whole genome shotgun (WGS) entry which is preliminary data.</text>
</comment>
<keyword evidence="2 9" id="KW-0813">Transport</keyword>
<evidence type="ECO:0000313" key="13">
    <source>
        <dbReference type="EMBL" id="OFW55675.1"/>
    </source>
</evidence>
<dbReference type="SUPFAM" id="SSF82866">
    <property type="entry name" value="Multidrug efflux transporter AcrB transmembrane domain"/>
    <property type="match status" value="1"/>
</dbReference>
<dbReference type="PANTHER" id="PTHR30081:SF1">
    <property type="entry name" value="PROTEIN TRANSLOCASE SUBUNIT SECD"/>
    <property type="match status" value="1"/>
</dbReference>